<keyword evidence="6" id="KW-1185">Reference proteome</keyword>
<dbReference type="SUPFAM" id="SSF82895">
    <property type="entry name" value="TSP-1 type 1 repeat"/>
    <property type="match status" value="1"/>
</dbReference>
<protein>
    <recommendedName>
        <fullName evidence="4">SMB domain-containing protein</fullName>
    </recommendedName>
</protein>
<dbReference type="PANTHER" id="PTHR20920:SF5">
    <property type="entry name" value="SMB DOMAIN-CONTAINING PROTEIN"/>
    <property type="match status" value="1"/>
</dbReference>
<dbReference type="InterPro" id="IPR036024">
    <property type="entry name" value="Somatomedin_B-like_dom_sf"/>
</dbReference>
<keyword evidence="3" id="KW-0325">Glycoprotein</keyword>
<dbReference type="PROSITE" id="PS00524">
    <property type="entry name" value="SMB_1"/>
    <property type="match status" value="1"/>
</dbReference>
<organism evidence="5 6">
    <name type="scientific">Daphnia galeata</name>
    <dbReference type="NCBI Taxonomy" id="27404"/>
    <lineage>
        <taxon>Eukaryota</taxon>
        <taxon>Metazoa</taxon>
        <taxon>Ecdysozoa</taxon>
        <taxon>Arthropoda</taxon>
        <taxon>Crustacea</taxon>
        <taxon>Branchiopoda</taxon>
        <taxon>Diplostraca</taxon>
        <taxon>Cladocera</taxon>
        <taxon>Anomopoda</taxon>
        <taxon>Daphniidae</taxon>
        <taxon>Daphnia</taxon>
    </lineage>
</organism>
<dbReference type="InterPro" id="IPR000884">
    <property type="entry name" value="TSP1_rpt"/>
</dbReference>
<name>A0A8J2WPP7_9CRUS</name>
<dbReference type="InterPro" id="IPR056801">
    <property type="entry name" value="SBSPON_C"/>
</dbReference>
<comment type="caution">
    <text evidence="5">The sequence shown here is derived from an EMBL/GenBank/DDBJ whole genome shotgun (WGS) entry which is preliminary data.</text>
</comment>
<dbReference type="PROSITE" id="PS50092">
    <property type="entry name" value="TSP1"/>
    <property type="match status" value="1"/>
</dbReference>
<sequence length="310" mass="33740">MYPAAQQHIIHLSNNKRRTNSRTNSSRMISLNCFSSVAAGKSISLLTIVAIVLLGRPVNSLGSCKEAGLCCTGRDASCVVQKTPQNAIIEDLRDTPCYCDHACLKLNDCCPDYRQTCGVQDCQVSEWGPWSDCDNQCGSGSQERTRTIMTEPSRGGKSCPPTLQKRGCQGASQCGTNKSTHHKAALKATTSARICATRNAELAQEHPEGSTNDYCVTFELTKVSKACHKEKVFNSLLDGGVVCVRCEHKATRDYLGGRCGGHGVPGRITRWTSLTNVECHGKWLRRLSDESQEVSNSTCSCVEDALLIFV</sequence>
<dbReference type="PROSITE" id="PS50958">
    <property type="entry name" value="SMB_2"/>
    <property type="match status" value="1"/>
</dbReference>
<dbReference type="Pfam" id="PF01033">
    <property type="entry name" value="Somatomedin_B"/>
    <property type="match status" value="1"/>
</dbReference>
<dbReference type="AlphaFoldDB" id="A0A8J2WPP7"/>
<dbReference type="Gene3D" id="2.20.100.10">
    <property type="entry name" value="Thrombospondin type-1 (TSP1) repeat"/>
    <property type="match status" value="1"/>
</dbReference>
<reference evidence="5" key="1">
    <citation type="submission" date="2021-11" db="EMBL/GenBank/DDBJ databases">
        <authorList>
            <person name="Schell T."/>
        </authorList>
    </citation>
    <scope>NUCLEOTIDE SEQUENCE</scope>
    <source>
        <strain evidence="5">M5</strain>
    </source>
</reference>
<accession>A0A8J2WPP7</accession>
<evidence type="ECO:0000256" key="1">
    <source>
        <dbReference type="ARBA" id="ARBA00022729"/>
    </source>
</evidence>
<evidence type="ECO:0000259" key="4">
    <source>
        <dbReference type="PROSITE" id="PS50958"/>
    </source>
</evidence>
<evidence type="ECO:0000256" key="2">
    <source>
        <dbReference type="ARBA" id="ARBA00023157"/>
    </source>
</evidence>
<gene>
    <name evidence="5" type="ORF">DGAL_LOCUS16453</name>
</gene>
<evidence type="ECO:0000313" key="5">
    <source>
        <dbReference type="EMBL" id="CAH0112683.1"/>
    </source>
</evidence>
<dbReference type="PANTHER" id="PTHR20920">
    <property type="entry name" value="RPE-SPONDIN"/>
    <property type="match status" value="1"/>
</dbReference>
<dbReference type="SMART" id="SM00209">
    <property type="entry name" value="TSP1"/>
    <property type="match status" value="1"/>
</dbReference>
<dbReference type="InterPro" id="IPR039942">
    <property type="entry name" value="SBSPO"/>
</dbReference>
<keyword evidence="2" id="KW-1015">Disulfide bond</keyword>
<dbReference type="InterPro" id="IPR001212">
    <property type="entry name" value="Somatomedin_B_dom"/>
</dbReference>
<feature type="domain" description="SMB" evidence="4">
    <location>
        <begin position="66"/>
        <end position="122"/>
    </location>
</feature>
<dbReference type="SUPFAM" id="SSF90188">
    <property type="entry name" value="Somatomedin B domain"/>
    <property type="match status" value="1"/>
</dbReference>
<dbReference type="Pfam" id="PF25031">
    <property type="entry name" value="SBSPON_C"/>
    <property type="match status" value="1"/>
</dbReference>
<dbReference type="InterPro" id="IPR044004">
    <property type="entry name" value="TSP1_spondin_dom"/>
</dbReference>
<proteinExistence type="predicted"/>
<dbReference type="FunFam" id="2.20.100.10:FF:000134">
    <property type="entry name" value="Uncharacterized protein"/>
    <property type="match status" value="1"/>
</dbReference>
<dbReference type="Pfam" id="PF19028">
    <property type="entry name" value="TSP1_spondin"/>
    <property type="match status" value="1"/>
</dbReference>
<dbReference type="InterPro" id="IPR036383">
    <property type="entry name" value="TSP1_rpt_sf"/>
</dbReference>
<dbReference type="Proteomes" id="UP000789390">
    <property type="component" value="Unassembled WGS sequence"/>
</dbReference>
<keyword evidence="1" id="KW-0732">Signal</keyword>
<dbReference type="EMBL" id="CAKKLH010000329">
    <property type="protein sequence ID" value="CAH0112683.1"/>
    <property type="molecule type" value="Genomic_DNA"/>
</dbReference>
<dbReference type="Gene3D" id="4.10.410.20">
    <property type="match status" value="1"/>
</dbReference>
<dbReference type="OrthoDB" id="6331525at2759"/>
<evidence type="ECO:0000313" key="6">
    <source>
        <dbReference type="Proteomes" id="UP000789390"/>
    </source>
</evidence>
<evidence type="ECO:0000256" key="3">
    <source>
        <dbReference type="ARBA" id="ARBA00023180"/>
    </source>
</evidence>